<evidence type="ECO:0000256" key="1">
    <source>
        <dbReference type="ARBA" id="ARBA00005640"/>
    </source>
</evidence>
<dbReference type="HAMAP" id="MF_00499">
    <property type="entry name" value="Ribosomal_eL13"/>
    <property type="match status" value="1"/>
</dbReference>
<dbReference type="PANTHER" id="PTHR11722">
    <property type="entry name" value="60S RIBOSOMAL PROTEIN L13"/>
    <property type="match status" value="1"/>
</dbReference>
<comment type="similarity">
    <text evidence="1">Belongs to the eukaryotic ribosomal protein eL13 family.</text>
</comment>
<accession>A0A1Y1S4R2</accession>
<dbReference type="GO" id="GO:0030684">
    <property type="term" value="C:preribosome"/>
    <property type="evidence" value="ECO:0007669"/>
    <property type="project" value="EnsemblFungi"/>
</dbReference>
<dbReference type="PANTHER" id="PTHR11722:SF0">
    <property type="entry name" value="LARGE RIBOSOMAL SUBUNIT PROTEIN EL13"/>
    <property type="match status" value="1"/>
</dbReference>
<dbReference type="VEuPathDB" id="MicrosporidiaDB:ECANGB1_2409"/>
<dbReference type="InterPro" id="IPR001380">
    <property type="entry name" value="Ribosomal_eL13"/>
</dbReference>
<organism evidence="5 6">
    <name type="scientific">Enterospora canceri</name>
    <dbReference type="NCBI Taxonomy" id="1081671"/>
    <lineage>
        <taxon>Eukaryota</taxon>
        <taxon>Fungi</taxon>
        <taxon>Fungi incertae sedis</taxon>
        <taxon>Microsporidia</taxon>
        <taxon>Enterocytozoonidae</taxon>
        <taxon>Enterospora</taxon>
    </lineage>
</organism>
<evidence type="ECO:0000313" key="5">
    <source>
        <dbReference type="EMBL" id="ORD93379.1"/>
    </source>
</evidence>
<dbReference type="GO" id="GO:0022625">
    <property type="term" value="C:cytosolic large ribosomal subunit"/>
    <property type="evidence" value="ECO:0007669"/>
    <property type="project" value="TreeGrafter"/>
</dbReference>
<dbReference type="GO" id="GO:0006412">
    <property type="term" value="P:translation"/>
    <property type="evidence" value="ECO:0007669"/>
    <property type="project" value="InterPro"/>
</dbReference>
<dbReference type="OrthoDB" id="10264538at2759"/>
<sequence length="162" mass="18822">MKRNNALPNNHFGKTAKRIRTWFDQAAKKTSRRSKREEKARTTYPEPTKKLRPAVRCNTIRHNRKERLGNGFTPEECHTAGIDYKYARTIGIAVDKRRKNTNRDTFYQNVQRLTEYQKGIKIWSSRRQAKEAGVKQHKGVVMPLVKKEKTVDVITPAEVGSI</sequence>
<gene>
    <name evidence="5" type="primary">RL13</name>
    <name evidence="5" type="ORF">ECANGB1_2409</name>
</gene>
<evidence type="ECO:0000256" key="4">
    <source>
        <dbReference type="SAM" id="MobiDB-lite"/>
    </source>
</evidence>
<dbReference type="Proteomes" id="UP000192639">
    <property type="component" value="Unassembled WGS sequence"/>
</dbReference>
<dbReference type="EMBL" id="LWDP01000093">
    <property type="protein sequence ID" value="ORD93379.1"/>
    <property type="molecule type" value="Genomic_DNA"/>
</dbReference>
<protein>
    <submittedName>
        <fullName evidence="5">RL13</fullName>
    </submittedName>
</protein>
<dbReference type="Pfam" id="PF01294">
    <property type="entry name" value="Ribosomal_L13e"/>
    <property type="match status" value="1"/>
</dbReference>
<proteinExistence type="inferred from homology"/>
<dbReference type="GO" id="GO:0003723">
    <property type="term" value="F:RNA binding"/>
    <property type="evidence" value="ECO:0007669"/>
    <property type="project" value="TreeGrafter"/>
</dbReference>
<dbReference type="AlphaFoldDB" id="A0A1Y1S4R2"/>
<comment type="caution">
    <text evidence="5">The sequence shown here is derived from an EMBL/GenBank/DDBJ whole genome shotgun (WGS) entry which is preliminary data.</text>
</comment>
<evidence type="ECO:0000313" key="6">
    <source>
        <dbReference type="Proteomes" id="UP000192639"/>
    </source>
</evidence>
<name>A0A1Y1S4R2_9MICR</name>
<keyword evidence="2" id="KW-0689">Ribosomal protein</keyword>
<keyword evidence="3" id="KW-0687">Ribonucleoprotein</keyword>
<keyword evidence="6" id="KW-1185">Reference proteome</keyword>
<feature type="region of interest" description="Disordered" evidence="4">
    <location>
        <begin position="24"/>
        <end position="46"/>
    </location>
</feature>
<dbReference type="GO" id="GO:0003735">
    <property type="term" value="F:structural constituent of ribosome"/>
    <property type="evidence" value="ECO:0007669"/>
    <property type="project" value="InterPro"/>
</dbReference>
<reference evidence="5 6" key="1">
    <citation type="journal article" date="2017" name="Environ. Microbiol.">
        <title>Decay of the glycolytic pathway and adaptation to intranuclear parasitism within Enterocytozoonidae microsporidia.</title>
        <authorList>
            <person name="Wiredu Boakye D."/>
            <person name="Jaroenlak P."/>
            <person name="Prachumwat A."/>
            <person name="Williams T.A."/>
            <person name="Bateman K.S."/>
            <person name="Itsathitphaisarn O."/>
            <person name="Sritunyalucksana K."/>
            <person name="Paszkiewicz K.H."/>
            <person name="Moore K.A."/>
            <person name="Stentiford G.D."/>
            <person name="Williams B.A."/>
        </authorList>
    </citation>
    <scope>NUCLEOTIDE SEQUENCE [LARGE SCALE GENOMIC DNA]</scope>
    <source>
        <strain evidence="5 6">GB1</strain>
    </source>
</reference>
<evidence type="ECO:0000256" key="2">
    <source>
        <dbReference type="ARBA" id="ARBA00022980"/>
    </source>
</evidence>
<evidence type="ECO:0000256" key="3">
    <source>
        <dbReference type="ARBA" id="ARBA00023274"/>
    </source>
</evidence>